<feature type="domain" description="DUF7752" evidence="13">
    <location>
        <begin position="1341"/>
        <end position="1448"/>
    </location>
</feature>
<dbReference type="Pfam" id="PF26253">
    <property type="entry name" value="RdRP_head"/>
    <property type="match status" value="1"/>
</dbReference>
<evidence type="ECO:0000259" key="11">
    <source>
        <dbReference type="Pfam" id="PF05183"/>
    </source>
</evidence>
<evidence type="ECO:0000256" key="7">
    <source>
        <dbReference type="ARBA" id="ARBA00023158"/>
    </source>
</evidence>
<dbReference type="Pfam" id="PF24642">
    <property type="entry name" value="DUF7636"/>
    <property type="match status" value="1"/>
</dbReference>
<dbReference type="GO" id="GO:0003968">
    <property type="term" value="F:RNA-directed RNA polymerase activity"/>
    <property type="evidence" value="ECO:0007669"/>
    <property type="project" value="UniProtKB-KW"/>
</dbReference>
<dbReference type="OrthoDB" id="6513042at2759"/>
<evidence type="ECO:0000256" key="6">
    <source>
        <dbReference type="ARBA" id="ARBA00022884"/>
    </source>
</evidence>
<evidence type="ECO:0000259" key="15">
    <source>
        <dbReference type="Pfam" id="PF26253"/>
    </source>
</evidence>
<evidence type="ECO:0000259" key="12">
    <source>
        <dbReference type="Pfam" id="PF24642"/>
    </source>
</evidence>
<dbReference type="InterPro" id="IPR058752">
    <property type="entry name" value="RDRP_C_head"/>
</dbReference>
<feature type="signal peptide" evidence="10">
    <location>
        <begin position="1"/>
        <end position="19"/>
    </location>
</feature>
<dbReference type="Pfam" id="PF05183">
    <property type="entry name" value="RdRP"/>
    <property type="match status" value="1"/>
</dbReference>
<dbReference type="GO" id="GO:0031380">
    <property type="term" value="C:nuclear RNA-directed RNA polymerase complex"/>
    <property type="evidence" value="ECO:0007669"/>
    <property type="project" value="TreeGrafter"/>
</dbReference>
<dbReference type="PANTHER" id="PTHR23079:SF57">
    <property type="entry name" value="RNA-DIRECTED RNA POLYMERASE"/>
    <property type="match status" value="1"/>
</dbReference>
<evidence type="ECO:0000256" key="5">
    <source>
        <dbReference type="ARBA" id="ARBA00022695"/>
    </source>
</evidence>
<keyword evidence="3" id="KW-0696">RNA-directed RNA polymerase</keyword>
<accession>A0A6V7VR81</accession>
<dbReference type="Pfam" id="PF24934">
    <property type="entry name" value="DUF7752"/>
    <property type="match status" value="1"/>
</dbReference>
<dbReference type="InterPro" id="IPR057596">
    <property type="entry name" value="RDRP_core"/>
</dbReference>
<dbReference type="InterPro" id="IPR056053">
    <property type="entry name" value="DUF7636"/>
</dbReference>
<dbReference type="GO" id="GO:0030422">
    <property type="term" value="P:siRNA processing"/>
    <property type="evidence" value="ECO:0007669"/>
    <property type="project" value="TreeGrafter"/>
</dbReference>
<evidence type="ECO:0000256" key="3">
    <source>
        <dbReference type="ARBA" id="ARBA00022484"/>
    </source>
</evidence>
<evidence type="ECO:0000313" key="17">
    <source>
        <dbReference type="Proteomes" id="UP000580250"/>
    </source>
</evidence>
<evidence type="ECO:0000256" key="8">
    <source>
        <dbReference type="ARBA" id="ARBA00048744"/>
    </source>
</evidence>
<comment type="similarity">
    <text evidence="1">Belongs to the RdRP family.</text>
</comment>
<evidence type="ECO:0000256" key="1">
    <source>
        <dbReference type="ARBA" id="ARBA00005762"/>
    </source>
</evidence>
<dbReference type="InterPro" id="IPR057493">
    <property type="entry name" value="PH_RdRP-assoc"/>
</dbReference>
<feature type="domain" description="PH-like" evidence="14">
    <location>
        <begin position="138"/>
        <end position="343"/>
    </location>
</feature>
<keyword evidence="6" id="KW-0694">RNA-binding</keyword>
<name>A0A6V7VR81_MELEN</name>
<comment type="caution">
    <text evidence="16">The sequence shown here is derived from an EMBL/GenBank/DDBJ whole genome shotgun (WGS) entry which is preliminary data.</text>
</comment>
<protein>
    <recommendedName>
        <fullName evidence="2">RNA-directed RNA polymerase</fullName>
        <ecNumber evidence="2">2.7.7.48</ecNumber>
    </recommendedName>
</protein>
<dbReference type="PANTHER" id="PTHR23079">
    <property type="entry name" value="RNA-DEPENDENT RNA POLYMERASE"/>
    <property type="match status" value="1"/>
</dbReference>
<keyword evidence="4" id="KW-0808">Transferase</keyword>
<reference evidence="16 17" key="1">
    <citation type="submission" date="2020-08" db="EMBL/GenBank/DDBJ databases">
        <authorList>
            <person name="Koutsovoulos G."/>
            <person name="Danchin GJ E."/>
        </authorList>
    </citation>
    <scope>NUCLEOTIDE SEQUENCE [LARGE SCALE GENOMIC DNA]</scope>
</reference>
<evidence type="ECO:0000259" key="14">
    <source>
        <dbReference type="Pfam" id="PF25359"/>
    </source>
</evidence>
<evidence type="ECO:0000313" key="16">
    <source>
        <dbReference type="EMBL" id="CAD2177476.1"/>
    </source>
</evidence>
<evidence type="ECO:0000256" key="9">
    <source>
        <dbReference type="SAM" id="MobiDB-lite"/>
    </source>
</evidence>
<sequence length="1605" mass="187103">MFFNLVLLILLLLDCEIMEENVKRFKIIFWPVHEYQHIPPDFDVKTREIVESALSDSYLLNTLQFRIVIDIEPQRLGEEELDARLEYSLKLMEKATNDHLMHMINFFNLFLQHKIQMAQYTFTCAFVLTTREFFKVDFNSANLEIPTQNCSFLNMIDRTKPFLHRKVAVNQDPARIMNRYYNKADIVWPMLTDFEHDKRQLVIRFPFTDRQRREEGSEEVCYVVSLTIRYRQIKRVLADFKHEKGRGQFSLELYFHLSSPAIIRRVKLYAQDPKKPASSNNLLHKQGDRYVSWDLRDPYLAGEVNESPIFRIMLCDLANEEYCQLLNRLAMSAERFVEFRTFTPDAFFPFRKFIQSPLENENCRQMCENNYKLLYMIAALLSRGAIVKDYLMVTEASRDEFVQRCSKDFKRDKALSLEVIEQVLAEIDKRLDCIHPMQIYKWIYHRLSRNVDAMKQIHEDMMREGYVRVRKVLITPTRMLFVAPELLMGNRVLRLDAEKYPLDKFLRVVFRDDDGQSVHAVNIGAVLIDRFIGLRLRNGIEIACRKFNYFGSSNSQMRDNGCYFINASFEEIEDIRKQLGSFKIQSAPKMMSRIAQCFTQARETGLELERRHYATIHDYLGGKDTNSEPYNFSDGVGRISYETAKELSRELKLDGCVPSCFQIRFRGYKGVLSVDKSMDELREWGVRNGVQDTTNWEKRDCWLDLHIQFRPSQKKFKAPRANQKLEIVKYSSPVSLCLNRPVNNILDQVSAQQSKASHQRICNRIHHLMDLHLHMLTRSLIDETKARNRLGEFPKVILYDQITDLNLTKEPFFRSMISASVRASLKKLRLKLQIPIPTTLGRAMFGIVDESGQLQYGQVFIRYTKNAALKLPMPTAERQVLKGPVMITKNPSIVAGDIRMFNAVDIPALHHLCDVVVFPRYGPRPHTDEMAGSDLDGDEYTVIWDEQLYLDKNEDAFDYTCKAQEAAAISEKDLRDKMAEFFVDYIKQDSIGRIANAFLVNSDLYGIKSEICMRIAAKHMEAVDFPKTGVPPQSLTKNWEPEKPPGENGEPGQPAMPPERAERSPDFMEKNNEPMYISSRLNGQLYRRAKEIDDILTIATQDEEMANIELDPLITYPGCDDPAMLDLAQQHYESYSANIQNVLDCYGIKAEGELFSGHFASLRNRLSDKDSDDMSFYNTTNAIEQQLFSIFSRFRRQFFETSFNNNPAYRYEDVTVPVHSYARTNGVKDVFRRICIDPTDDFKRLACAYYQISYNSTTHHLLSFPWLAWDVINALRRVNAVNSLKSDNRYSFDPLSDKISEHIEEYLLNRKKQFREFVKVMQSPESMQSEDQEAYRILNLYCLNYEGLDKLLFYCVKWARMWRLLGDGQSGITQLHICILLIQFGLNHLPCEAIESRPFWLEQIQTDAFDTQRVVSLERQHGGLGNKFFLFMEFLASRQFHLLQVLDFSEPGMRYQSVLMHTQLEYIHKAGLQTYHQVAFTFRLECIPGTASQRERNGITSPQERECEPFIIEVPASRQEQVINNYDLLNKLCDATGCTNIVFRDLPKYKDYETVRLYVSATGQLQALNKLRELLAVRAPLNLIGDCRQIFTQMAEQLYDRLINL</sequence>
<feature type="domain" description="RDRP core" evidence="11">
    <location>
        <begin position="474"/>
        <end position="1088"/>
    </location>
</feature>
<dbReference type="GO" id="GO:0003723">
    <property type="term" value="F:RNA binding"/>
    <property type="evidence" value="ECO:0007669"/>
    <property type="project" value="UniProtKB-KW"/>
</dbReference>
<feature type="domain" description="DUF7636" evidence="12">
    <location>
        <begin position="1505"/>
        <end position="1604"/>
    </location>
</feature>
<dbReference type="Pfam" id="PF25359">
    <property type="entry name" value="PH_met_RdRP"/>
    <property type="match status" value="1"/>
</dbReference>
<dbReference type="EMBL" id="CAJEWN010000298">
    <property type="protein sequence ID" value="CAD2177476.1"/>
    <property type="molecule type" value="Genomic_DNA"/>
</dbReference>
<evidence type="ECO:0000259" key="13">
    <source>
        <dbReference type="Pfam" id="PF24934"/>
    </source>
</evidence>
<feature type="region of interest" description="Disordered" evidence="9">
    <location>
        <begin position="1026"/>
        <end position="1073"/>
    </location>
</feature>
<feature type="compositionally biased region" description="Basic and acidic residues" evidence="9">
    <location>
        <begin position="1059"/>
        <end position="1072"/>
    </location>
</feature>
<comment type="catalytic activity">
    <reaction evidence="8">
        <text>RNA(n) + a ribonucleoside 5'-triphosphate = RNA(n+1) + diphosphate</text>
        <dbReference type="Rhea" id="RHEA:21248"/>
        <dbReference type="Rhea" id="RHEA-COMP:14527"/>
        <dbReference type="Rhea" id="RHEA-COMP:17342"/>
        <dbReference type="ChEBI" id="CHEBI:33019"/>
        <dbReference type="ChEBI" id="CHEBI:61557"/>
        <dbReference type="ChEBI" id="CHEBI:140395"/>
        <dbReference type="EC" id="2.7.7.48"/>
    </reaction>
</comment>
<dbReference type="EC" id="2.7.7.48" evidence="2"/>
<dbReference type="Proteomes" id="UP000580250">
    <property type="component" value="Unassembled WGS sequence"/>
</dbReference>
<keyword evidence="7" id="KW-0943">RNA-mediated gene silencing</keyword>
<gene>
    <name evidence="16" type="ORF">MENT_LOCUS29353</name>
</gene>
<keyword evidence="10" id="KW-0732">Signal</keyword>
<evidence type="ECO:0000256" key="10">
    <source>
        <dbReference type="SAM" id="SignalP"/>
    </source>
</evidence>
<evidence type="ECO:0000256" key="4">
    <source>
        <dbReference type="ARBA" id="ARBA00022679"/>
    </source>
</evidence>
<evidence type="ECO:0000256" key="2">
    <source>
        <dbReference type="ARBA" id="ARBA00012494"/>
    </source>
</evidence>
<feature type="chain" id="PRO_5027757454" description="RNA-directed RNA polymerase" evidence="10">
    <location>
        <begin position="20"/>
        <end position="1605"/>
    </location>
</feature>
<dbReference type="InterPro" id="IPR056654">
    <property type="entry name" value="DUF7752"/>
</dbReference>
<dbReference type="InterPro" id="IPR007855">
    <property type="entry name" value="RDRP"/>
</dbReference>
<feature type="domain" description="RDRP C-terminal head" evidence="15">
    <location>
        <begin position="1124"/>
        <end position="1280"/>
    </location>
</feature>
<keyword evidence="5" id="KW-0548">Nucleotidyltransferase</keyword>
<proteinExistence type="inferred from homology"/>
<organism evidence="16 17">
    <name type="scientific">Meloidogyne enterolobii</name>
    <name type="common">Root-knot nematode worm</name>
    <name type="synonym">Meloidogyne mayaguensis</name>
    <dbReference type="NCBI Taxonomy" id="390850"/>
    <lineage>
        <taxon>Eukaryota</taxon>
        <taxon>Metazoa</taxon>
        <taxon>Ecdysozoa</taxon>
        <taxon>Nematoda</taxon>
        <taxon>Chromadorea</taxon>
        <taxon>Rhabditida</taxon>
        <taxon>Tylenchina</taxon>
        <taxon>Tylenchomorpha</taxon>
        <taxon>Tylenchoidea</taxon>
        <taxon>Meloidogynidae</taxon>
        <taxon>Meloidogyninae</taxon>
        <taxon>Meloidogyne</taxon>
    </lineage>
</organism>